<gene>
    <name evidence="5" type="ORF">SAMN05216266_10263</name>
</gene>
<dbReference type="SMART" id="SM00420">
    <property type="entry name" value="HTH_DEOR"/>
    <property type="match status" value="1"/>
</dbReference>
<dbReference type="OrthoDB" id="7688673at2"/>
<evidence type="ECO:0000313" key="6">
    <source>
        <dbReference type="Proteomes" id="UP000243799"/>
    </source>
</evidence>
<evidence type="ECO:0000256" key="3">
    <source>
        <dbReference type="ARBA" id="ARBA00023163"/>
    </source>
</evidence>
<dbReference type="EMBL" id="FOKG01000002">
    <property type="protein sequence ID" value="SFA89644.1"/>
    <property type="molecule type" value="Genomic_DNA"/>
</dbReference>
<dbReference type="InterPro" id="IPR036388">
    <property type="entry name" value="WH-like_DNA-bd_sf"/>
</dbReference>
<dbReference type="Gene3D" id="3.40.50.1360">
    <property type="match status" value="1"/>
</dbReference>
<keyword evidence="6" id="KW-1185">Reference proteome</keyword>
<dbReference type="InterPro" id="IPR014036">
    <property type="entry name" value="DeoR-like_C"/>
</dbReference>
<dbReference type="InterPro" id="IPR001034">
    <property type="entry name" value="DeoR_HTH"/>
</dbReference>
<evidence type="ECO:0000256" key="1">
    <source>
        <dbReference type="ARBA" id="ARBA00023015"/>
    </source>
</evidence>
<dbReference type="Pfam" id="PF08220">
    <property type="entry name" value="HTH_DeoR"/>
    <property type="match status" value="1"/>
</dbReference>
<keyword evidence="3" id="KW-0804">Transcription</keyword>
<dbReference type="STRING" id="490629.SAMN05216266_10263"/>
<proteinExistence type="predicted"/>
<dbReference type="PROSITE" id="PS51000">
    <property type="entry name" value="HTH_DEOR_2"/>
    <property type="match status" value="1"/>
</dbReference>
<dbReference type="PANTHER" id="PTHR30363:SF44">
    <property type="entry name" value="AGA OPERON TRANSCRIPTIONAL REPRESSOR-RELATED"/>
    <property type="match status" value="1"/>
</dbReference>
<dbReference type="SUPFAM" id="SSF46785">
    <property type="entry name" value="Winged helix' DNA-binding domain"/>
    <property type="match status" value="1"/>
</dbReference>
<name>A0A1I0WM60_9PSEU</name>
<accession>A0A1I0WM60</accession>
<dbReference type="GO" id="GO:0003677">
    <property type="term" value="F:DNA binding"/>
    <property type="evidence" value="ECO:0007669"/>
    <property type="project" value="UniProtKB-KW"/>
</dbReference>
<keyword evidence="2" id="KW-0238">DNA-binding</keyword>
<reference evidence="6" key="1">
    <citation type="submission" date="2016-10" db="EMBL/GenBank/DDBJ databases">
        <authorList>
            <person name="Varghese N."/>
            <person name="Submissions S."/>
        </authorList>
    </citation>
    <scope>NUCLEOTIDE SEQUENCE [LARGE SCALE GENOMIC DNA]</scope>
    <source>
        <strain evidence="6">CGMCC 4.3568</strain>
    </source>
</reference>
<dbReference type="InterPro" id="IPR036390">
    <property type="entry name" value="WH_DNA-bd_sf"/>
</dbReference>
<evidence type="ECO:0000313" key="5">
    <source>
        <dbReference type="EMBL" id="SFA89644.1"/>
    </source>
</evidence>
<dbReference type="SUPFAM" id="SSF100950">
    <property type="entry name" value="NagB/RpiA/CoA transferase-like"/>
    <property type="match status" value="1"/>
</dbReference>
<evidence type="ECO:0000259" key="4">
    <source>
        <dbReference type="PROSITE" id="PS51000"/>
    </source>
</evidence>
<sequence length="261" mass="27757">MDRHERLTAVLDMLSDQDSITVDDVVEKLGASPATVRRDLDHLAKQQLLTRTRGGAVAASVSYDLPLRYKASRQAPEKERIAQVVAGLIRPGSTIGLNGGTTTTNIARAIALHEAFQTDGSQPGVTVVTNALNIASELAVRPQVKVVVVGGVVRTHSYEIIGPLAERMLEGLSVGMAVIGVDAISPEFGAMAFDEREAATNALLAAHAERVVVAADSSKLDQRAFARIVPVSALDVLVTDVDADARVVERFRETGVEVFQA</sequence>
<dbReference type="AlphaFoldDB" id="A0A1I0WM60"/>
<dbReference type="GO" id="GO:0003700">
    <property type="term" value="F:DNA-binding transcription factor activity"/>
    <property type="evidence" value="ECO:0007669"/>
    <property type="project" value="InterPro"/>
</dbReference>
<evidence type="ECO:0000256" key="2">
    <source>
        <dbReference type="ARBA" id="ARBA00023125"/>
    </source>
</evidence>
<keyword evidence="1" id="KW-0805">Transcription regulation</keyword>
<organism evidence="5 6">
    <name type="scientific">Amycolatopsis marina</name>
    <dbReference type="NCBI Taxonomy" id="490629"/>
    <lineage>
        <taxon>Bacteria</taxon>
        <taxon>Bacillati</taxon>
        <taxon>Actinomycetota</taxon>
        <taxon>Actinomycetes</taxon>
        <taxon>Pseudonocardiales</taxon>
        <taxon>Pseudonocardiaceae</taxon>
        <taxon>Amycolatopsis</taxon>
    </lineage>
</organism>
<dbReference type="Pfam" id="PF00455">
    <property type="entry name" value="DeoRC"/>
    <property type="match status" value="1"/>
</dbReference>
<dbReference type="InterPro" id="IPR050313">
    <property type="entry name" value="Carb_Metab_HTH_regulators"/>
</dbReference>
<dbReference type="PANTHER" id="PTHR30363">
    <property type="entry name" value="HTH-TYPE TRANSCRIPTIONAL REGULATOR SRLR-RELATED"/>
    <property type="match status" value="1"/>
</dbReference>
<dbReference type="Gene3D" id="1.10.10.10">
    <property type="entry name" value="Winged helix-like DNA-binding domain superfamily/Winged helix DNA-binding domain"/>
    <property type="match status" value="1"/>
</dbReference>
<dbReference type="PROSITE" id="PS00894">
    <property type="entry name" value="HTH_DEOR_1"/>
    <property type="match status" value="1"/>
</dbReference>
<dbReference type="InterPro" id="IPR037171">
    <property type="entry name" value="NagB/RpiA_transferase-like"/>
</dbReference>
<protein>
    <submittedName>
        <fullName evidence="5">Transcriptional regulator, DeoR family</fullName>
    </submittedName>
</protein>
<feature type="domain" description="HTH deoR-type" evidence="4">
    <location>
        <begin position="3"/>
        <end position="58"/>
    </location>
</feature>
<dbReference type="SMART" id="SM01134">
    <property type="entry name" value="DeoRC"/>
    <property type="match status" value="1"/>
</dbReference>
<dbReference type="RefSeq" id="WP_091669997.1">
    <property type="nucleotide sequence ID" value="NZ_FOKG01000002.1"/>
</dbReference>
<dbReference type="PRINTS" id="PR00037">
    <property type="entry name" value="HTHLACR"/>
</dbReference>
<dbReference type="Proteomes" id="UP000243799">
    <property type="component" value="Unassembled WGS sequence"/>
</dbReference>
<dbReference type="InterPro" id="IPR018356">
    <property type="entry name" value="Tscrpt_reg_HTH_DeoR_CS"/>
</dbReference>